<dbReference type="GO" id="GO:0001510">
    <property type="term" value="P:RNA methylation"/>
    <property type="evidence" value="ECO:0007669"/>
    <property type="project" value="InterPro"/>
</dbReference>
<dbReference type="InterPro" id="IPR000717">
    <property type="entry name" value="PCI_dom"/>
</dbReference>
<evidence type="ECO:0000313" key="13">
    <source>
        <dbReference type="EMBL" id="KAK7392951.1"/>
    </source>
</evidence>
<comment type="caution">
    <text evidence="13">The sequence shown here is derived from an EMBL/GenBank/DDBJ whole genome shotgun (WGS) entry which is preliminary data.</text>
</comment>
<dbReference type="SUPFAM" id="SSF46785">
    <property type="entry name" value="Winged helix' DNA-binding domain"/>
    <property type="match status" value="1"/>
</dbReference>
<evidence type="ECO:0000259" key="12">
    <source>
        <dbReference type="PROSITE" id="PS51686"/>
    </source>
</evidence>
<dbReference type="GO" id="GO:0003743">
    <property type="term" value="F:translation initiation factor activity"/>
    <property type="evidence" value="ECO:0007669"/>
    <property type="project" value="UniProtKB-UniRule"/>
</dbReference>
<evidence type="ECO:0000256" key="5">
    <source>
        <dbReference type="ARBA" id="ARBA00022691"/>
    </source>
</evidence>
<keyword evidence="5 9" id="KW-0949">S-adenosyl-L-methionine</keyword>
<dbReference type="Pfam" id="PF09440">
    <property type="entry name" value="eIF3_N"/>
    <property type="match status" value="1"/>
</dbReference>
<comment type="subcellular location">
    <subcellularLocation>
        <location evidence="8">Cytoplasm</location>
    </subcellularLocation>
</comment>
<dbReference type="PRINTS" id="PR02008">
    <property type="entry name" value="RCMTFAMILY"/>
</dbReference>
<evidence type="ECO:0000259" key="11">
    <source>
        <dbReference type="PROSITE" id="PS50250"/>
    </source>
</evidence>
<evidence type="ECO:0000256" key="6">
    <source>
        <dbReference type="ARBA" id="ARBA00022884"/>
    </source>
</evidence>
<organism evidence="13 14">
    <name type="scientific">Psophocarpus tetragonolobus</name>
    <name type="common">Winged bean</name>
    <name type="synonym">Dolichos tetragonolobus</name>
    <dbReference type="NCBI Taxonomy" id="3891"/>
    <lineage>
        <taxon>Eukaryota</taxon>
        <taxon>Viridiplantae</taxon>
        <taxon>Streptophyta</taxon>
        <taxon>Embryophyta</taxon>
        <taxon>Tracheophyta</taxon>
        <taxon>Spermatophyta</taxon>
        <taxon>Magnoliopsida</taxon>
        <taxon>eudicotyledons</taxon>
        <taxon>Gunneridae</taxon>
        <taxon>Pentapetalae</taxon>
        <taxon>rosids</taxon>
        <taxon>fabids</taxon>
        <taxon>Fabales</taxon>
        <taxon>Fabaceae</taxon>
        <taxon>Papilionoideae</taxon>
        <taxon>50 kb inversion clade</taxon>
        <taxon>NPAAA clade</taxon>
        <taxon>indigoferoid/millettioid clade</taxon>
        <taxon>Phaseoleae</taxon>
        <taxon>Psophocarpus</taxon>
    </lineage>
</organism>
<keyword evidence="3 9" id="KW-0489">Methyltransferase</keyword>
<sequence length="655" mass="76157">MCSSTEAIDMVDANSKSGGYIVYSTYSIMVAENEAVIDYALKRRDVKLVPCGLDFGRPGFTKFREQRFHPSLEKTRRFYPHVHNMDGFFVAKLKKMSSSKPGVKPSETAEKEEETTTFVKEKEIKGGVKENGNVSSESEFKKKKRKFSSKPSNGLKENGKESSESEHKKRKKRQFPSKEEISKARENKRNALRQKKRKGFGLINWTETTPLWSFWSLNPISQSDTSEYLLLSRSCNLHTPPPPRKERQLYDDDHILKAKIDLLNNTNMVDYAMDIHKSLYHTEDVPQDMVERRVEVVARLKSLEEGAAPLVAFLQNAAAVQELRADKQYNLQMLNDRYQIGPTQIEALYQYAKFQFECGNYSGAADYLYQYRALCTNSERSLSALWGKLAAEILMQNWDIALEELNRLKEIIDSKNFSSPLNQVQSRIWLMHWSLFIFFNHDNGRTQIIDLFNQDKYLNAIQTSAPHLLRYLATAFIVNKRRRPQFKDFIKVIQQEQHSYKDPITEFLACVYVNYDFDGAQKKMRECEEVILNDPFLGKRVEESNFSTVPLRDEFLENARLFIFETYCRIHQRIDMGVLAEKLNLNYEEAERWIVNLIRSSKLDAKIDSETGTVIMEPNHPNVYEQLIEHTKPINGRTYKLVSQLVEHVQTQTAR</sequence>
<dbReference type="GO" id="GO:0001732">
    <property type="term" value="P:formation of cytoplasmic translation initiation complex"/>
    <property type="evidence" value="ECO:0007669"/>
    <property type="project" value="UniProtKB-UniRule"/>
</dbReference>
<dbReference type="InterPro" id="IPR016650">
    <property type="entry name" value="eIF3e"/>
</dbReference>
<dbReference type="SMART" id="SM00088">
    <property type="entry name" value="PINT"/>
    <property type="match status" value="1"/>
</dbReference>
<name>A0AAN9SBN9_PSOTE</name>
<comment type="subunit">
    <text evidence="8">Component of the eukaryotic translation initiation factor 3 (eIF-3) complex.</text>
</comment>
<dbReference type="SUPFAM" id="SSF53335">
    <property type="entry name" value="S-adenosyl-L-methionine-dependent methyltransferases"/>
    <property type="match status" value="1"/>
</dbReference>
<dbReference type="InterPro" id="IPR036390">
    <property type="entry name" value="WH_DNA-bd_sf"/>
</dbReference>
<dbReference type="InterPro" id="IPR019010">
    <property type="entry name" value="eIF3e_N"/>
</dbReference>
<feature type="compositionally biased region" description="Basic and acidic residues" evidence="10">
    <location>
        <begin position="176"/>
        <end position="189"/>
    </location>
</feature>
<dbReference type="HAMAP" id="MF_03004">
    <property type="entry name" value="eIF3e"/>
    <property type="match status" value="1"/>
</dbReference>
<comment type="similarity">
    <text evidence="8">Belongs to the eIF-3 subunit E family.</text>
</comment>
<dbReference type="GO" id="GO:0016282">
    <property type="term" value="C:eukaryotic 43S preinitiation complex"/>
    <property type="evidence" value="ECO:0007669"/>
    <property type="project" value="UniProtKB-UniRule"/>
</dbReference>
<dbReference type="InterPro" id="IPR029063">
    <property type="entry name" value="SAM-dependent_MTases_sf"/>
</dbReference>
<comment type="function">
    <text evidence="8">Component of the eukaryotic translation initiation factor 3 (eIF-3) complex, which is involved in protein synthesis of a specialized repertoire of mRNAs and, together with other initiation factors, stimulates binding of mRNA and methionyl-tRNAi to the 40S ribosome. The eIF-3 complex specifically targets and initiates translation of a subset of mRNAs involved in cell proliferation.</text>
</comment>
<keyword evidence="4 9" id="KW-0808">Transferase</keyword>
<feature type="compositionally biased region" description="Basic and acidic residues" evidence="10">
    <location>
        <begin position="119"/>
        <end position="128"/>
    </location>
</feature>
<keyword evidence="1 8" id="KW-0963">Cytoplasm</keyword>
<dbReference type="PANTHER" id="PTHR10317">
    <property type="entry name" value="EUKARYOTIC TRANSLATION INITIATION FACTOR 3 SUBUNIT E"/>
    <property type="match status" value="1"/>
</dbReference>
<dbReference type="GO" id="GO:0033290">
    <property type="term" value="C:eukaryotic 48S preinitiation complex"/>
    <property type="evidence" value="ECO:0007669"/>
    <property type="project" value="UniProtKB-UniRule"/>
</dbReference>
<dbReference type="GO" id="GO:0003723">
    <property type="term" value="F:RNA binding"/>
    <property type="evidence" value="ECO:0007669"/>
    <property type="project" value="UniProtKB-UniRule"/>
</dbReference>
<dbReference type="PROSITE" id="PS50250">
    <property type="entry name" value="PCI"/>
    <property type="match status" value="1"/>
</dbReference>
<evidence type="ECO:0000256" key="3">
    <source>
        <dbReference type="ARBA" id="ARBA00022603"/>
    </source>
</evidence>
<keyword evidence="14" id="KW-1185">Reference proteome</keyword>
<dbReference type="FunFam" id="1.25.40.570:FF:000020">
    <property type="entry name" value="Eukaryotic translation initiation factor 3 subunit E"/>
    <property type="match status" value="1"/>
</dbReference>
<comment type="similarity">
    <text evidence="9">Belongs to the class I-like SAM-binding methyltransferase superfamily. RsmB/NOP family.</text>
</comment>
<keyword evidence="2 8" id="KW-0396">Initiation factor</keyword>
<dbReference type="InterPro" id="IPR049560">
    <property type="entry name" value="MeTrfase_RsmB-F_NOP2_cat"/>
</dbReference>
<dbReference type="Proteomes" id="UP001386955">
    <property type="component" value="Unassembled WGS sequence"/>
</dbReference>
<feature type="domain" description="SAM-dependent MTase RsmB/NOP-type" evidence="12">
    <location>
        <begin position="1"/>
        <end position="96"/>
    </location>
</feature>
<evidence type="ECO:0000313" key="14">
    <source>
        <dbReference type="Proteomes" id="UP001386955"/>
    </source>
</evidence>
<evidence type="ECO:0000256" key="4">
    <source>
        <dbReference type="ARBA" id="ARBA00022679"/>
    </source>
</evidence>
<dbReference type="InterPro" id="IPR023267">
    <property type="entry name" value="RCMT"/>
</dbReference>
<dbReference type="GO" id="GO:0008173">
    <property type="term" value="F:RNA methyltransferase activity"/>
    <property type="evidence" value="ECO:0007669"/>
    <property type="project" value="InterPro"/>
</dbReference>
<dbReference type="Gene3D" id="1.25.40.570">
    <property type="match status" value="1"/>
</dbReference>
<dbReference type="Pfam" id="PF01189">
    <property type="entry name" value="Methyltr_RsmB-F"/>
    <property type="match status" value="1"/>
</dbReference>
<comment type="caution">
    <text evidence="9">Lacks conserved residue(s) required for the propagation of feature annotation.</text>
</comment>
<keyword evidence="7 8" id="KW-0648">Protein biosynthesis</keyword>
<evidence type="ECO:0000256" key="9">
    <source>
        <dbReference type="PROSITE-ProRule" id="PRU01023"/>
    </source>
</evidence>
<protein>
    <recommendedName>
        <fullName evidence="8">Eukaryotic translation initiation factor 3 subunit E</fullName>
        <shortName evidence="8">eIF3e</shortName>
    </recommendedName>
    <alternativeName>
        <fullName evidence="8">Eukaryotic translation initiation factor 3 subunit 6</fullName>
    </alternativeName>
</protein>
<evidence type="ECO:0000256" key="7">
    <source>
        <dbReference type="ARBA" id="ARBA00022917"/>
    </source>
</evidence>
<dbReference type="Gene3D" id="3.40.50.150">
    <property type="entry name" value="Vaccinia Virus protein VP39"/>
    <property type="match status" value="1"/>
</dbReference>
<dbReference type="Pfam" id="PF01399">
    <property type="entry name" value="PCI"/>
    <property type="match status" value="1"/>
</dbReference>
<dbReference type="InterPro" id="IPR001678">
    <property type="entry name" value="MeTrfase_RsmB-F_NOP2_dom"/>
</dbReference>
<feature type="region of interest" description="Disordered" evidence="10">
    <location>
        <begin position="98"/>
        <end position="195"/>
    </location>
</feature>
<dbReference type="SMART" id="SM01186">
    <property type="entry name" value="eIF3_N"/>
    <property type="match status" value="1"/>
</dbReference>
<evidence type="ECO:0000256" key="1">
    <source>
        <dbReference type="ARBA" id="ARBA00022490"/>
    </source>
</evidence>
<feature type="compositionally biased region" description="Basic and acidic residues" evidence="10">
    <location>
        <begin position="157"/>
        <end position="167"/>
    </location>
</feature>
<keyword evidence="6 9" id="KW-0694">RNA-binding</keyword>
<evidence type="ECO:0000256" key="2">
    <source>
        <dbReference type="ARBA" id="ARBA00022540"/>
    </source>
</evidence>
<dbReference type="CDD" id="cd21378">
    <property type="entry name" value="eIF3E"/>
    <property type="match status" value="1"/>
</dbReference>
<gene>
    <name evidence="13" type="ORF">VNO78_21401</name>
</gene>
<dbReference type="PROSITE" id="PS51686">
    <property type="entry name" value="SAM_MT_RSMB_NOP"/>
    <property type="match status" value="1"/>
</dbReference>
<feature type="domain" description="PCI" evidence="11">
    <location>
        <begin position="437"/>
        <end position="621"/>
    </location>
</feature>
<dbReference type="GO" id="GO:0071540">
    <property type="term" value="C:eukaryotic translation initiation factor 3 complex, eIF3e"/>
    <property type="evidence" value="ECO:0007669"/>
    <property type="project" value="UniProtKB-UniRule"/>
</dbReference>
<dbReference type="EMBL" id="JAYMYS010000005">
    <property type="protein sequence ID" value="KAK7392951.1"/>
    <property type="molecule type" value="Genomic_DNA"/>
</dbReference>
<proteinExistence type="inferred from homology"/>
<reference evidence="13 14" key="1">
    <citation type="submission" date="2024-01" db="EMBL/GenBank/DDBJ databases">
        <title>The genomes of 5 underutilized Papilionoideae crops provide insights into root nodulation and disease resistanc.</title>
        <authorList>
            <person name="Jiang F."/>
        </authorList>
    </citation>
    <scope>NUCLEOTIDE SEQUENCE [LARGE SCALE GENOMIC DNA]</scope>
    <source>
        <strain evidence="13">DUOXIRENSHENG_FW03</strain>
        <tissue evidence="13">Leaves</tissue>
    </source>
</reference>
<evidence type="ECO:0000256" key="10">
    <source>
        <dbReference type="SAM" id="MobiDB-lite"/>
    </source>
</evidence>
<evidence type="ECO:0000256" key="8">
    <source>
        <dbReference type="HAMAP-Rule" id="MF_03004"/>
    </source>
</evidence>
<dbReference type="AlphaFoldDB" id="A0AAN9SBN9"/>
<accession>A0AAN9SBN9</accession>